<dbReference type="AlphaFoldDB" id="A0A7W2F9B9"/>
<evidence type="ECO:0000313" key="5">
    <source>
        <dbReference type="EMBL" id="MBA5687419.1"/>
    </source>
</evidence>
<keyword evidence="1" id="KW-0472">Membrane</keyword>
<feature type="domain" description="GGDEF" evidence="4">
    <location>
        <begin position="287"/>
        <end position="420"/>
    </location>
</feature>
<dbReference type="Gene3D" id="3.30.450.20">
    <property type="entry name" value="PAS domain"/>
    <property type="match status" value="2"/>
</dbReference>
<dbReference type="PROSITE" id="PS50112">
    <property type="entry name" value="PAS"/>
    <property type="match status" value="1"/>
</dbReference>
<name>A0A7W2F9B9_9BURK</name>
<organism evidence="5 6">
    <name type="scientific">Rugamonas apoptosis</name>
    <dbReference type="NCBI Taxonomy" id="2758570"/>
    <lineage>
        <taxon>Bacteria</taxon>
        <taxon>Pseudomonadati</taxon>
        <taxon>Pseudomonadota</taxon>
        <taxon>Betaproteobacteria</taxon>
        <taxon>Burkholderiales</taxon>
        <taxon>Oxalobacteraceae</taxon>
        <taxon>Telluria group</taxon>
        <taxon>Rugamonas</taxon>
    </lineage>
</organism>
<evidence type="ECO:0000313" key="6">
    <source>
        <dbReference type="Proteomes" id="UP000573499"/>
    </source>
</evidence>
<dbReference type="InterPro" id="IPR001610">
    <property type="entry name" value="PAC"/>
</dbReference>
<keyword evidence="1" id="KW-1133">Transmembrane helix</keyword>
<dbReference type="CDD" id="cd12915">
    <property type="entry name" value="PDC2_DGC_like"/>
    <property type="match status" value="1"/>
</dbReference>
<dbReference type="CDD" id="cd01949">
    <property type="entry name" value="GGDEF"/>
    <property type="match status" value="1"/>
</dbReference>
<dbReference type="CDD" id="cd00130">
    <property type="entry name" value="PAS"/>
    <property type="match status" value="1"/>
</dbReference>
<dbReference type="FunFam" id="3.30.70.270:FF:000001">
    <property type="entry name" value="Diguanylate cyclase domain protein"/>
    <property type="match status" value="1"/>
</dbReference>
<keyword evidence="6" id="KW-1185">Reference proteome</keyword>
<evidence type="ECO:0000259" key="4">
    <source>
        <dbReference type="PROSITE" id="PS50887"/>
    </source>
</evidence>
<evidence type="ECO:0000256" key="1">
    <source>
        <dbReference type="SAM" id="Phobius"/>
    </source>
</evidence>
<dbReference type="PROSITE" id="PS50113">
    <property type="entry name" value="PAC"/>
    <property type="match status" value="1"/>
</dbReference>
<feature type="domain" description="PAS" evidence="2">
    <location>
        <begin position="130"/>
        <end position="176"/>
    </location>
</feature>
<reference evidence="5 6" key="1">
    <citation type="submission" date="2020-07" db="EMBL/GenBank/DDBJ databases">
        <title>Novel species isolated from subtropical streams in China.</title>
        <authorList>
            <person name="Lu H."/>
        </authorList>
    </citation>
    <scope>NUCLEOTIDE SEQUENCE [LARGE SCALE GENOMIC DNA]</scope>
    <source>
        <strain evidence="5 6">LX47W</strain>
    </source>
</reference>
<feature type="domain" description="PAC" evidence="3">
    <location>
        <begin position="203"/>
        <end position="255"/>
    </location>
</feature>
<dbReference type="InterPro" id="IPR052163">
    <property type="entry name" value="DGC-Regulatory_Protein"/>
</dbReference>
<dbReference type="PANTHER" id="PTHR46663:SF3">
    <property type="entry name" value="SLL0267 PROTEIN"/>
    <property type="match status" value="1"/>
</dbReference>
<dbReference type="GO" id="GO:0003824">
    <property type="term" value="F:catalytic activity"/>
    <property type="evidence" value="ECO:0007669"/>
    <property type="project" value="UniProtKB-ARBA"/>
</dbReference>
<dbReference type="InterPro" id="IPR000014">
    <property type="entry name" value="PAS"/>
</dbReference>
<evidence type="ECO:0000259" key="3">
    <source>
        <dbReference type="PROSITE" id="PS50113"/>
    </source>
</evidence>
<protein>
    <submittedName>
        <fullName evidence="5">Diguanylate cyclase</fullName>
    </submittedName>
</protein>
<dbReference type="EMBL" id="JACEZU010000004">
    <property type="protein sequence ID" value="MBA5687419.1"/>
    <property type="molecule type" value="Genomic_DNA"/>
</dbReference>
<dbReference type="SUPFAM" id="SSF55785">
    <property type="entry name" value="PYP-like sensor domain (PAS domain)"/>
    <property type="match status" value="1"/>
</dbReference>
<dbReference type="SMART" id="SM00086">
    <property type="entry name" value="PAC"/>
    <property type="match status" value="1"/>
</dbReference>
<dbReference type="NCBIfam" id="TIGR00254">
    <property type="entry name" value="GGDEF"/>
    <property type="match status" value="1"/>
</dbReference>
<dbReference type="SUPFAM" id="SSF55073">
    <property type="entry name" value="Nucleotide cyclase"/>
    <property type="match status" value="1"/>
</dbReference>
<dbReference type="Proteomes" id="UP000573499">
    <property type="component" value="Unassembled WGS sequence"/>
</dbReference>
<feature type="transmembrane region" description="Helical" evidence="1">
    <location>
        <begin position="91"/>
        <end position="111"/>
    </location>
</feature>
<keyword evidence="1" id="KW-0812">Transmembrane</keyword>
<dbReference type="Pfam" id="PF00990">
    <property type="entry name" value="GGDEF"/>
    <property type="match status" value="1"/>
</dbReference>
<dbReference type="SMART" id="SM00091">
    <property type="entry name" value="PAS"/>
    <property type="match status" value="1"/>
</dbReference>
<dbReference type="InterPro" id="IPR043128">
    <property type="entry name" value="Rev_trsase/Diguanyl_cyclase"/>
</dbReference>
<dbReference type="InterPro" id="IPR000160">
    <property type="entry name" value="GGDEF_dom"/>
</dbReference>
<dbReference type="PROSITE" id="PS50887">
    <property type="entry name" value="GGDEF"/>
    <property type="match status" value="1"/>
</dbReference>
<evidence type="ECO:0000259" key="2">
    <source>
        <dbReference type="PROSITE" id="PS50112"/>
    </source>
</evidence>
<dbReference type="NCBIfam" id="TIGR00229">
    <property type="entry name" value="sensory_box"/>
    <property type="match status" value="1"/>
</dbReference>
<dbReference type="InterPro" id="IPR029787">
    <property type="entry name" value="Nucleotide_cyclase"/>
</dbReference>
<dbReference type="Gene3D" id="3.30.70.270">
    <property type="match status" value="1"/>
</dbReference>
<accession>A0A7W2F9B9</accession>
<gene>
    <name evidence="5" type="ORF">H3H39_10220</name>
</gene>
<sequence>MGRQGVTLMVRDSGEIMARAPEWRPYMGRSLPTAPYLAPGAPAQGNFKRVAVLDAVPRLYGYRKLPEYQLNFVAALPLDEILAGTARQRQAAITTMTAVSLALVAMGWLILRSVRARDRAELALRDANRELSLAASVFRHTMDAVIVTEIDGTIVSVNPAFTAVTGYTAAEVVGRTPRLLQSGRHEPAFYRAMFEQLERTGHWRGEIWNRRKNGESYLEWISISLVRDELGKPLRYVGVSNDVTELRAGDERMRHLAFHDPLTGLPNRALLLDRMTQGINVAERDGRGLGVMFIDLDRFKSINDTLGHDVGDQLLQQVAQRLSHAVRHSDTVARIGGDEFVILLEQVDDGITYVNLADKLLSSLSRPMVLGAHTLEVGASIGIACYPGDGDSAAILMKHADAAMYVAKAGGRGAYQFYRPGMTAQAVQRTLPPP</sequence>
<dbReference type="InterPro" id="IPR000700">
    <property type="entry name" value="PAS-assoc_C"/>
</dbReference>
<dbReference type="PANTHER" id="PTHR46663">
    <property type="entry name" value="DIGUANYLATE CYCLASE DGCT-RELATED"/>
    <property type="match status" value="1"/>
</dbReference>
<dbReference type="InterPro" id="IPR035965">
    <property type="entry name" value="PAS-like_dom_sf"/>
</dbReference>
<proteinExistence type="predicted"/>
<comment type="caution">
    <text evidence="5">The sequence shown here is derived from an EMBL/GenBank/DDBJ whole genome shotgun (WGS) entry which is preliminary data.</text>
</comment>
<dbReference type="SMART" id="SM00267">
    <property type="entry name" value="GGDEF"/>
    <property type="match status" value="1"/>
</dbReference>
<dbReference type="Pfam" id="PF13426">
    <property type="entry name" value="PAS_9"/>
    <property type="match status" value="1"/>
</dbReference>